<dbReference type="PANTHER" id="PTHR23291:SF50">
    <property type="entry name" value="PROTEIN LIFEGUARD 4"/>
    <property type="match status" value="1"/>
</dbReference>
<reference evidence="7 8" key="1">
    <citation type="submission" date="2019-02" db="EMBL/GenBank/DDBJ databases">
        <title>Deep-cultivation of Planctomycetes and their phenomic and genomic characterization uncovers novel biology.</title>
        <authorList>
            <person name="Wiegand S."/>
            <person name="Jogler M."/>
            <person name="Boedeker C."/>
            <person name="Pinto D."/>
            <person name="Vollmers J."/>
            <person name="Rivas-Marin E."/>
            <person name="Kohn T."/>
            <person name="Peeters S.H."/>
            <person name="Heuer A."/>
            <person name="Rast P."/>
            <person name="Oberbeckmann S."/>
            <person name="Bunk B."/>
            <person name="Jeske O."/>
            <person name="Meyerdierks A."/>
            <person name="Storesund J.E."/>
            <person name="Kallscheuer N."/>
            <person name="Luecker S."/>
            <person name="Lage O.M."/>
            <person name="Pohl T."/>
            <person name="Merkel B.J."/>
            <person name="Hornburger P."/>
            <person name="Mueller R.-W."/>
            <person name="Bruemmer F."/>
            <person name="Labrenz M."/>
            <person name="Spormann A.M."/>
            <person name="Op den Camp H."/>
            <person name="Overmann J."/>
            <person name="Amann R."/>
            <person name="Jetten M.S.M."/>
            <person name="Mascher T."/>
            <person name="Medema M.H."/>
            <person name="Devos D.P."/>
            <person name="Kaster A.-K."/>
            <person name="Ovreas L."/>
            <person name="Rohde M."/>
            <person name="Galperin M.Y."/>
            <person name="Jogler C."/>
        </authorList>
    </citation>
    <scope>NUCLEOTIDE SEQUENCE [LARGE SCALE GENOMIC DNA]</scope>
    <source>
        <strain evidence="7 8">Mal4</strain>
    </source>
</reference>
<feature type="transmembrane region" description="Helical" evidence="6">
    <location>
        <begin position="124"/>
        <end position="144"/>
    </location>
</feature>
<feature type="transmembrane region" description="Helical" evidence="6">
    <location>
        <begin position="59"/>
        <end position="79"/>
    </location>
</feature>
<keyword evidence="8" id="KW-1185">Reference proteome</keyword>
<organism evidence="7 8">
    <name type="scientific">Maioricimonas rarisocia</name>
    <dbReference type="NCBI Taxonomy" id="2528026"/>
    <lineage>
        <taxon>Bacteria</taxon>
        <taxon>Pseudomonadati</taxon>
        <taxon>Planctomycetota</taxon>
        <taxon>Planctomycetia</taxon>
        <taxon>Planctomycetales</taxon>
        <taxon>Planctomycetaceae</taxon>
        <taxon>Maioricimonas</taxon>
    </lineage>
</organism>
<feature type="transmembrane region" description="Helical" evidence="6">
    <location>
        <begin position="91"/>
        <end position="118"/>
    </location>
</feature>
<accession>A0A517Z5K3</accession>
<dbReference type="RefSeq" id="WP_145368962.1">
    <property type="nucleotide sequence ID" value="NZ_CP036275.1"/>
</dbReference>
<feature type="transmembrane region" description="Helical" evidence="6">
    <location>
        <begin position="151"/>
        <end position="172"/>
    </location>
</feature>
<evidence type="ECO:0000256" key="6">
    <source>
        <dbReference type="RuleBase" id="RU004379"/>
    </source>
</evidence>
<dbReference type="Proteomes" id="UP000320496">
    <property type="component" value="Chromosome"/>
</dbReference>
<dbReference type="Pfam" id="PF01027">
    <property type="entry name" value="Bax1-I"/>
    <property type="match status" value="1"/>
</dbReference>
<comment type="subcellular location">
    <subcellularLocation>
        <location evidence="1">Membrane</location>
        <topology evidence="1">Multi-pass membrane protein</topology>
    </subcellularLocation>
</comment>
<evidence type="ECO:0000313" key="7">
    <source>
        <dbReference type="EMBL" id="QDU37770.1"/>
    </source>
</evidence>
<feature type="transmembrane region" description="Helical" evidence="6">
    <location>
        <begin position="209"/>
        <end position="228"/>
    </location>
</feature>
<feature type="transmembrane region" description="Helical" evidence="6">
    <location>
        <begin position="178"/>
        <end position="197"/>
    </location>
</feature>
<proteinExistence type="inferred from homology"/>
<evidence type="ECO:0000256" key="2">
    <source>
        <dbReference type="ARBA" id="ARBA00010350"/>
    </source>
</evidence>
<dbReference type="OrthoDB" id="5177430at2"/>
<dbReference type="AlphaFoldDB" id="A0A517Z5K3"/>
<dbReference type="GO" id="GO:0005886">
    <property type="term" value="C:plasma membrane"/>
    <property type="evidence" value="ECO:0007669"/>
    <property type="project" value="TreeGrafter"/>
</dbReference>
<keyword evidence="5 6" id="KW-0472">Membrane</keyword>
<evidence type="ECO:0000256" key="4">
    <source>
        <dbReference type="ARBA" id="ARBA00022989"/>
    </source>
</evidence>
<dbReference type="InterPro" id="IPR006214">
    <property type="entry name" value="Bax_inhibitor_1-related"/>
</dbReference>
<name>A0A517Z5K3_9PLAN</name>
<comment type="similarity">
    <text evidence="2 6">Belongs to the BI1 family.</text>
</comment>
<keyword evidence="3 6" id="KW-0812">Transmembrane</keyword>
<dbReference type="EMBL" id="CP036275">
    <property type="protein sequence ID" value="QDU37770.1"/>
    <property type="molecule type" value="Genomic_DNA"/>
</dbReference>
<evidence type="ECO:0000256" key="5">
    <source>
        <dbReference type="ARBA" id="ARBA00023136"/>
    </source>
</evidence>
<evidence type="ECO:0000256" key="3">
    <source>
        <dbReference type="ARBA" id="ARBA00022692"/>
    </source>
</evidence>
<feature type="transmembrane region" description="Helical" evidence="6">
    <location>
        <begin position="29"/>
        <end position="53"/>
    </location>
</feature>
<keyword evidence="4 6" id="KW-1133">Transmembrane helix</keyword>
<protein>
    <submittedName>
        <fullName evidence="7">Inhibitor of apoptosis-promoting Bax1</fullName>
    </submittedName>
</protein>
<dbReference type="PANTHER" id="PTHR23291">
    <property type="entry name" value="BAX INHIBITOR-RELATED"/>
    <property type="match status" value="1"/>
</dbReference>
<evidence type="ECO:0000313" key="8">
    <source>
        <dbReference type="Proteomes" id="UP000320496"/>
    </source>
</evidence>
<evidence type="ECO:0000256" key="1">
    <source>
        <dbReference type="ARBA" id="ARBA00004141"/>
    </source>
</evidence>
<sequence length="237" mass="25758">MSYAPSYSEEYFAADAAIDERVAFIRRTYAHVFGAVLAFTGLVTLFVSTPAIAMPLTNLLMGGQWFFILIAFMIAGFVAQRMAQSGASPAVQYAGLGLYVFAEAIIFTPLLVMVNMFWGGPDLLMQAGVLTLFIFAGLTAVVMITKADFSFLRYALTLGMFAALALIAVASFTSLSLGTWFVGGMIVLMSGYILYDTSNVLHHYRTDQHVAAALALFASLATLFWYVIQLLGILNND</sequence>
<gene>
    <name evidence="7" type="ORF">Mal4_20870</name>
</gene>
<dbReference type="KEGG" id="mri:Mal4_20870"/>